<keyword evidence="7" id="KW-0812">Transmembrane</keyword>
<dbReference type="Proteomes" id="UP001201812">
    <property type="component" value="Unassembled WGS sequence"/>
</dbReference>
<evidence type="ECO:0000256" key="4">
    <source>
        <dbReference type="ARBA" id="ARBA00023242"/>
    </source>
</evidence>
<dbReference type="GO" id="GO:0003697">
    <property type="term" value="F:single-stranded DNA binding"/>
    <property type="evidence" value="ECO:0007669"/>
    <property type="project" value="UniProtKB-UniRule"/>
</dbReference>
<evidence type="ECO:0000313" key="11">
    <source>
        <dbReference type="Proteomes" id="UP001201812"/>
    </source>
</evidence>
<dbReference type="AlphaFoldDB" id="A0AAD4N5G1"/>
<feature type="transmembrane region" description="Helical" evidence="7">
    <location>
        <begin position="371"/>
        <end position="393"/>
    </location>
</feature>
<comment type="similarity">
    <text evidence="5">Belongs to the eukaryotic RPC3/POLR3C RNA polymerase subunit family.</text>
</comment>
<evidence type="ECO:0000256" key="7">
    <source>
        <dbReference type="SAM" id="Phobius"/>
    </source>
</evidence>
<feature type="region of interest" description="Disordered" evidence="6">
    <location>
        <begin position="496"/>
        <end position="522"/>
    </location>
</feature>
<keyword evidence="7" id="KW-1133">Transmembrane helix</keyword>
<dbReference type="PANTHER" id="PTHR12949:SF0">
    <property type="entry name" value="DNA-DIRECTED RNA POLYMERASE III SUBUNIT RPC3"/>
    <property type="match status" value="1"/>
</dbReference>
<dbReference type="Pfam" id="PF08221">
    <property type="entry name" value="HTH_9"/>
    <property type="match status" value="1"/>
</dbReference>
<comment type="function">
    <text evidence="5">DNA-dependent RNA polymerase catalyzes the transcription of DNA into RNA using the four ribonucleoside triphosphates as substrates. Specific core component of RNA polymerase III which synthesizes small RNAs, such as 5S rRNA and tRNAs.</text>
</comment>
<keyword evidence="2 5" id="KW-0240">DNA-directed RNA polymerase</keyword>
<name>A0AAD4N5G1_9BILA</name>
<feature type="compositionally biased region" description="Low complexity" evidence="6">
    <location>
        <begin position="503"/>
        <end position="515"/>
    </location>
</feature>
<accession>A0AAD4N5G1</accession>
<dbReference type="EMBL" id="JAKKPZ010000011">
    <property type="protein sequence ID" value="KAI1715594.1"/>
    <property type="molecule type" value="Genomic_DNA"/>
</dbReference>
<dbReference type="Gene3D" id="6.10.140.1450">
    <property type="match status" value="1"/>
</dbReference>
<keyword evidence="11" id="KW-1185">Reference proteome</keyword>
<evidence type="ECO:0000256" key="5">
    <source>
        <dbReference type="RuleBase" id="RU367076"/>
    </source>
</evidence>
<reference evidence="10" key="1">
    <citation type="submission" date="2022-01" db="EMBL/GenBank/DDBJ databases">
        <title>Genome Sequence Resource for Two Populations of Ditylenchus destructor, the Migratory Endoparasitic Phytonematode.</title>
        <authorList>
            <person name="Zhang H."/>
            <person name="Lin R."/>
            <person name="Xie B."/>
        </authorList>
    </citation>
    <scope>NUCLEOTIDE SEQUENCE</scope>
    <source>
        <strain evidence="10">BazhouSP</strain>
    </source>
</reference>
<comment type="subunit">
    <text evidence="5">Component of the RNA polymerase III (Pol III) complex consisting of 17 subunits.</text>
</comment>
<gene>
    <name evidence="10" type="ORF">DdX_07915</name>
</gene>
<dbReference type="PANTHER" id="PTHR12949">
    <property type="entry name" value="RNA POLYMERASE III DNA DIRECTED -RELATED"/>
    <property type="match status" value="1"/>
</dbReference>
<feature type="domain" description="DNA-directed RNA polymerase III subunit RPC3 winged-helix" evidence="9">
    <location>
        <begin position="325"/>
        <end position="376"/>
    </location>
</feature>
<feature type="domain" description="RNA polymerase III subunit RPC82-related helix-turn-helix" evidence="8">
    <location>
        <begin position="7"/>
        <end position="67"/>
    </location>
</feature>
<dbReference type="InterPro" id="IPR055207">
    <property type="entry name" value="POLR3C_WHD"/>
</dbReference>
<evidence type="ECO:0000259" key="8">
    <source>
        <dbReference type="Pfam" id="PF08221"/>
    </source>
</evidence>
<evidence type="ECO:0000259" key="9">
    <source>
        <dbReference type="Pfam" id="PF22536"/>
    </source>
</evidence>
<evidence type="ECO:0000313" key="10">
    <source>
        <dbReference type="EMBL" id="KAI1715594.1"/>
    </source>
</evidence>
<organism evidence="10 11">
    <name type="scientific">Ditylenchus destructor</name>
    <dbReference type="NCBI Taxonomy" id="166010"/>
    <lineage>
        <taxon>Eukaryota</taxon>
        <taxon>Metazoa</taxon>
        <taxon>Ecdysozoa</taxon>
        <taxon>Nematoda</taxon>
        <taxon>Chromadorea</taxon>
        <taxon>Rhabditida</taxon>
        <taxon>Tylenchina</taxon>
        <taxon>Tylenchomorpha</taxon>
        <taxon>Sphaerularioidea</taxon>
        <taxon>Anguinidae</taxon>
        <taxon>Anguininae</taxon>
        <taxon>Ditylenchus</taxon>
    </lineage>
</organism>
<keyword evidence="3 5" id="KW-0804">Transcription</keyword>
<comment type="subcellular location">
    <subcellularLocation>
        <location evidence="1 5">Nucleus</location>
    </subcellularLocation>
</comment>
<dbReference type="InterPro" id="IPR013197">
    <property type="entry name" value="RNA_pol_III_RPC82-rel_HTH"/>
</dbReference>
<evidence type="ECO:0000256" key="3">
    <source>
        <dbReference type="ARBA" id="ARBA00023163"/>
    </source>
</evidence>
<comment type="caution">
    <text evidence="10">The sequence shown here is derived from an EMBL/GenBank/DDBJ whole genome shotgun (WGS) entry which is preliminary data.</text>
</comment>
<dbReference type="InterPro" id="IPR039748">
    <property type="entry name" value="RPC3"/>
</dbReference>
<dbReference type="Pfam" id="PF22536">
    <property type="entry name" value="WHD_POLR3C"/>
    <property type="match status" value="1"/>
</dbReference>
<dbReference type="Gene3D" id="1.10.10.10">
    <property type="entry name" value="Winged helix-like DNA-binding domain superfamily/Winged helix DNA-binding domain"/>
    <property type="match status" value="4"/>
</dbReference>
<sequence>MPSTELELCTSILEDYFGYYVSTVGEHLMSNRMPLPLILRSLVPKKMSSVEVKRSIAILDHHNFLQFEYTSRGVIYSVHPPIILYLLRIPRCVCLLKALFGQVAEVLFTEFASMGKLSCSDAIRRVCKKLELKDHSEVKSQFARLVQIKMLIRCPIVKADDIGFPIFEETRDHFLMPHIILDADEPKTVETKPIKEESGSRKRKFVEPDERKCDSDCAILWKINWPAMEVFLREDLVIDALSSNEVFDKTTLHVARVLVKVSETKQQYNISQSNPISVQDVLRYAKDNNLPYSQDLIRDKLTLLGMESNALIRRVGDSGNGLYIIEEDQIEKHAMLSAKEAKQTCYALVDNNFITTRQIAKTNDFAPARTFYLYSVAMSQILGSMIALTTGALRNVIRRRMFEAHKYQALTDRNDKLENIIININAAPELDEEAKKEEIMEVQKLYMTDGDRAELEKFKRAQTTFCSTEIELERVLFIFQQAQIFIQAKSEQEVQTRKRGRRSGAAAAQANDGSGFPFFSVS</sequence>
<evidence type="ECO:0000256" key="1">
    <source>
        <dbReference type="ARBA" id="ARBA00004123"/>
    </source>
</evidence>
<evidence type="ECO:0000256" key="2">
    <source>
        <dbReference type="ARBA" id="ARBA00022478"/>
    </source>
</evidence>
<dbReference type="InterPro" id="IPR036388">
    <property type="entry name" value="WH-like_DNA-bd_sf"/>
</dbReference>
<keyword evidence="4 5" id="KW-0539">Nucleus</keyword>
<proteinExistence type="inferred from homology"/>
<evidence type="ECO:0000256" key="6">
    <source>
        <dbReference type="SAM" id="MobiDB-lite"/>
    </source>
</evidence>
<keyword evidence="7" id="KW-0472">Membrane</keyword>
<protein>
    <recommendedName>
        <fullName evidence="5">DNA-directed RNA polymerase III subunit RPC3</fullName>
        <shortName evidence="5">RNA polymerase III subunit C3</shortName>
    </recommendedName>
</protein>
<dbReference type="GO" id="GO:0005666">
    <property type="term" value="C:RNA polymerase III complex"/>
    <property type="evidence" value="ECO:0007669"/>
    <property type="project" value="UniProtKB-UniRule"/>
</dbReference>